<name>A0ABD2Z3A4_9GENT</name>
<protein>
    <submittedName>
        <fullName evidence="1">Uncharacterized protein</fullName>
    </submittedName>
</protein>
<accession>A0ABD2Z3A4</accession>
<keyword evidence="2" id="KW-1185">Reference proteome</keyword>
<evidence type="ECO:0000313" key="1">
    <source>
        <dbReference type="EMBL" id="KAL3513959.1"/>
    </source>
</evidence>
<proteinExistence type="predicted"/>
<reference evidence="1 2" key="1">
    <citation type="submission" date="2024-11" db="EMBL/GenBank/DDBJ databases">
        <title>A near-complete genome assembly of Cinchona calisaya.</title>
        <authorList>
            <person name="Lian D.C."/>
            <person name="Zhao X.W."/>
            <person name="Wei L."/>
        </authorList>
    </citation>
    <scope>NUCLEOTIDE SEQUENCE [LARGE SCALE GENOMIC DNA]</scope>
    <source>
        <tissue evidence="1">Nenye</tissue>
    </source>
</reference>
<dbReference type="Proteomes" id="UP001630127">
    <property type="component" value="Unassembled WGS sequence"/>
</dbReference>
<gene>
    <name evidence="1" type="ORF">ACH5RR_026676</name>
</gene>
<organism evidence="1 2">
    <name type="scientific">Cinchona calisaya</name>
    <dbReference type="NCBI Taxonomy" id="153742"/>
    <lineage>
        <taxon>Eukaryota</taxon>
        <taxon>Viridiplantae</taxon>
        <taxon>Streptophyta</taxon>
        <taxon>Embryophyta</taxon>
        <taxon>Tracheophyta</taxon>
        <taxon>Spermatophyta</taxon>
        <taxon>Magnoliopsida</taxon>
        <taxon>eudicotyledons</taxon>
        <taxon>Gunneridae</taxon>
        <taxon>Pentapetalae</taxon>
        <taxon>asterids</taxon>
        <taxon>lamiids</taxon>
        <taxon>Gentianales</taxon>
        <taxon>Rubiaceae</taxon>
        <taxon>Cinchonoideae</taxon>
        <taxon>Cinchoneae</taxon>
        <taxon>Cinchona</taxon>
    </lineage>
</organism>
<feature type="non-terminal residue" evidence="1">
    <location>
        <position position="1"/>
    </location>
</feature>
<sequence length="64" mass="7684">KATGYKRSLIKYLDWLARRRIKEKNERREQSEELVMSSKERKLWVDLKLINLAKPKQAVKNDAI</sequence>
<evidence type="ECO:0000313" key="2">
    <source>
        <dbReference type="Proteomes" id="UP001630127"/>
    </source>
</evidence>
<dbReference type="AlphaFoldDB" id="A0ABD2Z3A4"/>
<dbReference type="EMBL" id="JBJUIK010000011">
    <property type="protein sequence ID" value="KAL3513959.1"/>
    <property type="molecule type" value="Genomic_DNA"/>
</dbReference>
<comment type="caution">
    <text evidence="1">The sequence shown here is derived from an EMBL/GenBank/DDBJ whole genome shotgun (WGS) entry which is preliminary data.</text>
</comment>